<dbReference type="Proteomes" id="UP001458880">
    <property type="component" value="Unassembled WGS sequence"/>
</dbReference>
<accession>A0AAW1LZ73</accession>
<keyword evidence="2" id="KW-1185">Reference proteome</keyword>
<sequence length="80" mass="9127">MLRPQDERKYAIYDKLKTLSDAKMKTKGPAITDLLEGLNKNEMVFHGANIPSTWSILSSEKLAERKHKSKMSSVKVKHKV</sequence>
<evidence type="ECO:0000313" key="2">
    <source>
        <dbReference type="Proteomes" id="UP001458880"/>
    </source>
</evidence>
<comment type="caution">
    <text evidence="1">The sequence shown here is derived from an EMBL/GenBank/DDBJ whole genome shotgun (WGS) entry which is preliminary data.</text>
</comment>
<dbReference type="EMBL" id="JASPKY010000079">
    <property type="protein sequence ID" value="KAK9739089.1"/>
    <property type="molecule type" value="Genomic_DNA"/>
</dbReference>
<reference evidence="1 2" key="1">
    <citation type="journal article" date="2024" name="BMC Genomics">
        <title>De novo assembly and annotation of Popillia japonica's genome with initial clues to its potential as an invasive pest.</title>
        <authorList>
            <person name="Cucini C."/>
            <person name="Boschi S."/>
            <person name="Funari R."/>
            <person name="Cardaioli E."/>
            <person name="Iannotti N."/>
            <person name="Marturano G."/>
            <person name="Paoli F."/>
            <person name="Bruttini M."/>
            <person name="Carapelli A."/>
            <person name="Frati F."/>
            <person name="Nardi F."/>
        </authorList>
    </citation>
    <scope>NUCLEOTIDE SEQUENCE [LARGE SCALE GENOMIC DNA]</scope>
    <source>
        <strain evidence="1">DMR45628</strain>
    </source>
</reference>
<evidence type="ECO:0000313" key="1">
    <source>
        <dbReference type="EMBL" id="KAK9739089.1"/>
    </source>
</evidence>
<organism evidence="1 2">
    <name type="scientific">Popillia japonica</name>
    <name type="common">Japanese beetle</name>
    <dbReference type="NCBI Taxonomy" id="7064"/>
    <lineage>
        <taxon>Eukaryota</taxon>
        <taxon>Metazoa</taxon>
        <taxon>Ecdysozoa</taxon>
        <taxon>Arthropoda</taxon>
        <taxon>Hexapoda</taxon>
        <taxon>Insecta</taxon>
        <taxon>Pterygota</taxon>
        <taxon>Neoptera</taxon>
        <taxon>Endopterygota</taxon>
        <taxon>Coleoptera</taxon>
        <taxon>Polyphaga</taxon>
        <taxon>Scarabaeiformia</taxon>
        <taxon>Scarabaeidae</taxon>
        <taxon>Rutelinae</taxon>
        <taxon>Popillia</taxon>
    </lineage>
</organism>
<gene>
    <name evidence="1" type="ORF">QE152_g9350</name>
</gene>
<dbReference type="AlphaFoldDB" id="A0AAW1LZ73"/>
<name>A0AAW1LZ73_POPJA</name>
<protein>
    <submittedName>
        <fullName evidence="1">Uncharacterized protein</fullName>
    </submittedName>
</protein>
<proteinExistence type="predicted"/>